<dbReference type="PANTHER" id="PTHR34136:SF1">
    <property type="entry name" value="UDP-N-ACETYL-D-MANNOSAMINURONIC ACID TRANSFERASE"/>
    <property type="match status" value="1"/>
</dbReference>
<name>A0A0D0RR27_STAGA</name>
<evidence type="ECO:0000313" key="10">
    <source>
        <dbReference type="Proteomes" id="UP000321057"/>
    </source>
</evidence>
<dbReference type="NCBIfam" id="TIGR00696">
    <property type="entry name" value="wecG_tagA_cpsF"/>
    <property type="match status" value="1"/>
</dbReference>
<dbReference type="AlphaFoldDB" id="A0A0D0RR27"/>
<comment type="pathway">
    <text evidence="6">Cell wall biogenesis; teichoic acid biosynthesis.</text>
</comment>
<dbReference type="GO" id="GO:0071555">
    <property type="term" value="P:cell wall organization"/>
    <property type="evidence" value="ECO:0007669"/>
    <property type="project" value="UniProtKB-KW"/>
</dbReference>
<dbReference type="GO" id="GO:0047244">
    <property type="term" value="F:N-acetylglucosaminyldiphosphoundecaprenol N-acetyl-beta-D-mannosaminyltransferase activity"/>
    <property type="evidence" value="ECO:0007669"/>
    <property type="project" value="UniProtKB-UniRule"/>
</dbReference>
<gene>
    <name evidence="8" type="primary">tagA</name>
    <name evidence="8" type="ORF">NCTC12195_01255</name>
    <name evidence="7" type="ORF">SGA02_01870</name>
</gene>
<evidence type="ECO:0000313" key="9">
    <source>
        <dbReference type="Proteomes" id="UP000255277"/>
    </source>
</evidence>
<comment type="function">
    <text evidence="6">Catalyzes the conversion of GlcNAc-PP-undecaprenol into ManNAc-GlcNAc-PP-undecaprenol, the first committed lipid intermediate in the de novo synthesis of teichoic acid.</text>
</comment>
<dbReference type="PANTHER" id="PTHR34136">
    <property type="match status" value="1"/>
</dbReference>
<dbReference type="UniPathway" id="UPA00790"/>
<dbReference type="Proteomes" id="UP000255277">
    <property type="component" value="Unassembled WGS sequence"/>
</dbReference>
<dbReference type="InterPro" id="IPR004629">
    <property type="entry name" value="WecG_TagA_CpsF"/>
</dbReference>
<dbReference type="CDD" id="cd06533">
    <property type="entry name" value="Glyco_transf_WecG_TagA"/>
    <property type="match status" value="1"/>
</dbReference>
<keyword evidence="5 6" id="KW-0961">Cell wall biogenesis/degradation</keyword>
<dbReference type="Proteomes" id="UP000321057">
    <property type="component" value="Unassembled WGS sequence"/>
</dbReference>
<evidence type="ECO:0000256" key="4">
    <source>
        <dbReference type="ARBA" id="ARBA00022944"/>
    </source>
</evidence>
<dbReference type="HAMAP" id="MF_02070">
    <property type="entry name" value="TagA_TarA"/>
    <property type="match status" value="1"/>
</dbReference>
<evidence type="ECO:0000313" key="7">
    <source>
        <dbReference type="EMBL" id="GEQ04359.1"/>
    </source>
</evidence>
<dbReference type="GO" id="GO:0019350">
    <property type="term" value="P:teichoic acid biosynthetic process"/>
    <property type="evidence" value="ECO:0007669"/>
    <property type="project" value="UniProtKB-UniRule"/>
</dbReference>
<evidence type="ECO:0000256" key="3">
    <source>
        <dbReference type="ARBA" id="ARBA00022679"/>
    </source>
</evidence>
<dbReference type="InterPro" id="IPR034714">
    <property type="entry name" value="TagA_TarA"/>
</dbReference>
<sequence>MNETKQVRRINVLSVFFDNVTLADMKQNIINFFEKQTQHNLFIVTANPEIVDYAQQDTEYRALVNSADYVVADGTGVVMASKLLQTPLKERVPGIELMEVCLNIANEQHQKVFLLGAENEVVKAAYARLKAQFPNVKFDFHHGFFELSDNKVVKQIKAFNPDYIFVGMGYPRQESWIEQHANQFEQTLLMGVGGSIEVFSGTKKRAPKLFRKLNLEWVYRVIIDWKRIGRTKAIPKFIVNVLKMKFKRKNV</sequence>
<evidence type="ECO:0000256" key="6">
    <source>
        <dbReference type="HAMAP-Rule" id="MF_02070"/>
    </source>
</evidence>
<dbReference type="NCBIfam" id="NF041710">
    <property type="entry name" value="UDPacetylman_taseTarA"/>
    <property type="match status" value="1"/>
</dbReference>
<accession>A0A0D0RR27</accession>
<keyword evidence="4 6" id="KW-0777">Teichoic acid biosynthesis</keyword>
<dbReference type="EC" id="2.4.1.187" evidence="6"/>
<dbReference type="InterPro" id="IPR053391">
    <property type="entry name" value="TAB_Glycosyltransferase"/>
</dbReference>
<dbReference type="UniPathway" id="UPA00632"/>
<dbReference type="RefSeq" id="WP_042738116.1">
    <property type="nucleotide sequence ID" value="NZ_BKAX01000001.1"/>
</dbReference>
<keyword evidence="10" id="KW-1185">Reference proteome</keyword>
<dbReference type="EMBL" id="BKAX01000001">
    <property type="protein sequence ID" value="GEQ04359.1"/>
    <property type="molecule type" value="Genomic_DNA"/>
</dbReference>
<reference evidence="8 9" key="1">
    <citation type="submission" date="2018-06" db="EMBL/GenBank/DDBJ databases">
        <authorList>
            <consortium name="Pathogen Informatics"/>
            <person name="Doyle S."/>
        </authorList>
    </citation>
    <scope>NUCLEOTIDE SEQUENCE [LARGE SCALE GENOMIC DNA]</scope>
    <source>
        <strain evidence="8 9">NCTC12195</strain>
    </source>
</reference>
<evidence type="ECO:0000256" key="1">
    <source>
        <dbReference type="ARBA" id="ARBA00004837"/>
    </source>
</evidence>
<evidence type="ECO:0000256" key="5">
    <source>
        <dbReference type="ARBA" id="ARBA00023316"/>
    </source>
</evidence>
<dbReference type="Pfam" id="PF03808">
    <property type="entry name" value="Glyco_tran_WecG"/>
    <property type="match status" value="1"/>
</dbReference>
<evidence type="ECO:0000256" key="2">
    <source>
        <dbReference type="ARBA" id="ARBA00022676"/>
    </source>
</evidence>
<comment type="similarity">
    <text evidence="6">Belongs to the glycosyltransferase 26 family. TagA/TarA subfamily.</text>
</comment>
<dbReference type="STRING" id="1293.SH09_02875"/>
<protein>
    <recommendedName>
        <fullName evidence="6">N-acetylglucosaminyldiphosphoundecaprenol N-acetyl-beta-D-mannosaminyltransferase</fullName>
        <ecNumber evidence="6">2.4.1.187</ecNumber>
    </recommendedName>
    <alternativeName>
        <fullName evidence="6">N-acetylmannosaminyltransferase</fullName>
    </alternativeName>
    <alternativeName>
        <fullName evidence="6">UDP-N-acetylmannosamine transferase</fullName>
    </alternativeName>
    <alternativeName>
        <fullName evidence="6">UDP-N-acetylmannosamine:N-acetylglucosaminyl pyrophosphorylundecaprenol N-acetylmannosaminyltransferase</fullName>
    </alternativeName>
</protein>
<reference evidence="7 10" key="2">
    <citation type="submission" date="2019-07" db="EMBL/GenBank/DDBJ databases">
        <title>Whole genome shotgun sequence of Staphylococcus gallinarum NBRC 109767.</title>
        <authorList>
            <person name="Hosoyama A."/>
            <person name="Uohara A."/>
            <person name="Ohji S."/>
            <person name="Ichikawa N."/>
        </authorList>
    </citation>
    <scope>NUCLEOTIDE SEQUENCE [LARGE SCALE GENOMIC DNA]</scope>
    <source>
        <strain evidence="7 10">NBRC 109767</strain>
    </source>
</reference>
<keyword evidence="3 6" id="KW-0808">Transferase</keyword>
<proteinExistence type="inferred from homology"/>
<keyword evidence="2 6" id="KW-0328">Glycosyltransferase</keyword>
<comment type="catalytic activity">
    <reaction evidence="6">
        <text>UDP-N-acetyl-alpha-D-mannosamine + N-acetyl-alpha-D-glucosaminyl-di-trans,octa-cis-undecaprenyl diphosphate = N-acetyl-beta-D-mannosaminyl-(1-&gt;4)-N-acetyl-alpha-D-glucosaminyl di-trans,octa-cis-undecaprenyl diphosphate + UDP + H(+)</text>
        <dbReference type="Rhea" id="RHEA:16053"/>
        <dbReference type="ChEBI" id="CHEBI:15378"/>
        <dbReference type="ChEBI" id="CHEBI:58223"/>
        <dbReference type="ChEBI" id="CHEBI:62959"/>
        <dbReference type="ChEBI" id="CHEBI:68623"/>
        <dbReference type="ChEBI" id="CHEBI:132210"/>
        <dbReference type="EC" id="2.4.1.187"/>
    </reaction>
</comment>
<evidence type="ECO:0000313" key="8">
    <source>
        <dbReference type="EMBL" id="SUM31819.1"/>
    </source>
</evidence>
<dbReference type="OrthoDB" id="9771846at2"/>
<dbReference type="EMBL" id="UHDK01000001">
    <property type="protein sequence ID" value="SUM31819.1"/>
    <property type="molecule type" value="Genomic_DNA"/>
</dbReference>
<organism evidence="8 9">
    <name type="scientific">Staphylococcus gallinarum</name>
    <dbReference type="NCBI Taxonomy" id="1293"/>
    <lineage>
        <taxon>Bacteria</taxon>
        <taxon>Bacillati</taxon>
        <taxon>Bacillota</taxon>
        <taxon>Bacilli</taxon>
        <taxon>Bacillales</taxon>
        <taxon>Staphylococcaceae</taxon>
        <taxon>Staphylococcus</taxon>
    </lineage>
</organism>
<comment type="pathway">
    <text evidence="1">Cell wall biogenesis; poly(ribitol phosphate) teichoic acid biosynthesis.</text>
</comment>